<keyword evidence="3" id="KW-1185">Reference proteome</keyword>
<evidence type="ECO:0000313" key="3">
    <source>
        <dbReference type="Proteomes" id="UP000654108"/>
    </source>
</evidence>
<dbReference type="AlphaFoldDB" id="A0A927ISM2"/>
<evidence type="ECO:0000259" key="1">
    <source>
        <dbReference type="Pfam" id="PF03869"/>
    </source>
</evidence>
<dbReference type="Proteomes" id="UP000654108">
    <property type="component" value="Unassembled WGS sequence"/>
</dbReference>
<feature type="domain" description="Arc-like DNA binding" evidence="1">
    <location>
        <begin position="2"/>
        <end position="37"/>
    </location>
</feature>
<dbReference type="GO" id="GO:0006355">
    <property type="term" value="P:regulation of DNA-templated transcription"/>
    <property type="evidence" value="ECO:0007669"/>
    <property type="project" value="InterPro"/>
</dbReference>
<dbReference type="InterPro" id="IPR013321">
    <property type="entry name" value="Arc_rbn_hlx_hlx"/>
</dbReference>
<evidence type="ECO:0000313" key="2">
    <source>
        <dbReference type="EMBL" id="MBD8065629.1"/>
    </source>
</evidence>
<proteinExistence type="predicted"/>
<dbReference type="Gene3D" id="1.10.1220.10">
    <property type="entry name" value="Met repressor-like"/>
    <property type="match status" value="1"/>
</dbReference>
<sequence>MVRFPPDMRDLIRDTADANGRSMNTEIIDRLAQTFSQAQGWSAEDVIKRLVLAMDESASDSERAAAKYQALTFLARAPIEAAKAVKAWEELRPAGHKKQRLSPLELAEIETVIEAMLKPEMETIVRYLRNSGWTVEPPEADE</sequence>
<dbReference type="GO" id="GO:0003677">
    <property type="term" value="F:DNA binding"/>
    <property type="evidence" value="ECO:0007669"/>
    <property type="project" value="UniProtKB-KW"/>
</dbReference>
<organism evidence="2 3">
    <name type="scientific">Devosia oryzisoli</name>
    <dbReference type="NCBI Taxonomy" id="2774138"/>
    <lineage>
        <taxon>Bacteria</taxon>
        <taxon>Pseudomonadati</taxon>
        <taxon>Pseudomonadota</taxon>
        <taxon>Alphaproteobacteria</taxon>
        <taxon>Hyphomicrobiales</taxon>
        <taxon>Devosiaceae</taxon>
        <taxon>Devosia</taxon>
    </lineage>
</organism>
<gene>
    <name evidence="2" type="ORF">IC608_09085</name>
</gene>
<dbReference type="InterPro" id="IPR005569">
    <property type="entry name" value="Arc_DNA-bd_dom"/>
</dbReference>
<dbReference type="InterPro" id="IPR010985">
    <property type="entry name" value="Ribbon_hlx_hlx"/>
</dbReference>
<comment type="caution">
    <text evidence="2">The sequence shown here is derived from an EMBL/GenBank/DDBJ whole genome shotgun (WGS) entry which is preliminary data.</text>
</comment>
<dbReference type="Pfam" id="PF03869">
    <property type="entry name" value="Arc"/>
    <property type="match status" value="1"/>
</dbReference>
<dbReference type="EMBL" id="JACYFU010000002">
    <property type="protein sequence ID" value="MBD8065629.1"/>
    <property type="molecule type" value="Genomic_DNA"/>
</dbReference>
<accession>A0A927ISM2</accession>
<reference evidence="2" key="1">
    <citation type="submission" date="2020-09" db="EMBL/GenBank/DDBJ databases">
        <title>Genome seq and assembly of Devosia sp.</title>
        <authorList>
            <person name="Chhetri G."/>
        </authorList>
    </citation>
    <scope>NUCLEOTIDE SEQUENCE</scope>
    <source>
        <strain evidence="2">PTR5</strain>
    </source>
</reference>
<keyword evidence="2" id="KW-0238">DNA-binding</keyword>
<dbReference type="SUPFAM" id="SSF47598">
    <property type="entry name" value="Ribbon-helix-helix"/>
    <property type="match status" value="1"/>
</dbReference>
<name>A0A927ISM2_9HYPH</name>
<protein>
    <submittedName>
        <fullName evidence="2">Arc family DNA-binding protein</fullName>
    </submittedName>
</protein>